<keyword evidence="1" id="KW-1133">Transmembrane helix</keyword>
<reference evidence="2 3" key="1">
    <citation type="submission" date="2016-10" db="EMBL/GenBank/DDBJ databases">
        <authorList>
            <person name="Cai Z."/>
        </authorList>
    </citation>
    <scope>NUCLEOTIDE SEQUENCE [LARGE SCALE GENOMIC DNA]</scope>
</reference>
<dbReference type="AlphaFoldDB" id="A0A383VE21"/>
<sequence length="194" mass="20782">MYKERTEALEKYFTESDSEEAQAVARDIKEGVMKEQETVGLVAALLLSIAANVVFTVPDTILSITGPLAPLRDLYMICSTYAFGAAATATCLSVLLILQLNAQHSQHAYRSLVRFLRSFWPLCGLTSILAATGLLGLSGTVVLYCCAGYMAGSFTLTVPVLVGLATVAAYLLAAMIMLKMLMAALRSSKETALL</sequence>
<evidence type="ECO:0000256" key="1">
    <source>
        <dbReference type="SAM" id="Phobius"/>
    </source>
</evidence>
<organism evidence="2 3">
    <name type="scientific">Tetradesmus obliquus</name>
    <name type="common">Green alga</name>
    <name type="synonym">Acutodesmus obliquus</name>
    <dbReference type="NCBI Taxonomy" id="3088"/>
    <lineage>
        <taxon>Eukaryota</taxon>
        <taxon>Viridiplantae</taxon>
        <taxon>Chlorophyta</taxon>
        <taxon>core chlorophytes</taxon>
        <taxon>Chlorophyceae</taxon>
        <taxon>CS clade</taxon>
        <taxon>Sphaeropleales</taxon>
        <taxon>Scenedesmaceae</taxon>
        <taxon>Tetradesmus</taxon>
    </lineage>
</organism>
<evidence type="ECO:0008006" key="4">
    <source>
        <dbReference type="Google" id="ProtNLM"/>
    </source>
</evidence>
<accession>A0A383VE21</accession>
<evidence type="ECO:0000313" key="2">
    <source>
        <dbReference type="EMBL" id="SZX63795.1"/>
    </source>
</evidence>
<feature type="transmembrane region" description="Helical" evidence="1">
    <location>
        <begin position="39"/>
        <end position="62"/>
    </location>
</feature>
<evidence type="ECO:0000313" key="3">
    <source>
        <dbReference type="Proteomes" id="UP000256970"/>
    </source>
</evidence>
<name>A0A383VE21_TETOB</name>
<feature type="transmembrane region" description="Helical" evidence="1">
    <location>
        <begin position="156"/>
        <end position="178"/>
    </location>
</feature>
<dbReference type="Proteomes" id="UP000256970">
    <property type="component" value="Unassembled WGS sequence"/>
</dbReference>
<dbReference type="EMBL" id="FNXT01000342">
    <property type="protein sequence ID" value="SZX63795.1"/>
    <property type="molecule type" value="Genomic_DNA"/>
</dbReference>
<feature type="transmembrane region" description="Helical" evidence="1">
    <location>
        <begin position="119"/>
        <end position="150"/>
    </location>
</feature>
<proteinExistence type="predicted"/>
<protein>
    <recommendedName>
        <fullName evidence="4">PGG domain-containing protein</fullName>
    </recommendedName>
</protein>
<feature type="transmembrane region" description="Helical" evidence="1">
    <location>
        <begin position="74"/>
        <end position="98"/>
    </location>
</feature>
<keyword evidence="3" id="KW-1185">Reference proteome</keyword>
<gene>
    <name evidence="2" type="ORF">BQ4739_LOCUS4340</name>
</gene>
<keyword evidence="1" id="KW-0472">Membrane</keyword>
<keyword evidence="1" id="KW-0812">Transmembrane</keyword>